<keyword evidence="3 6" id="KW-0808">Transferase</keyword>
<protein>
    <submittedName>
        <fullName evidence="6">Transcriptional regulator, GntR family domain / Aspartate aminotransferase</fullName>
        <ecNumber evidence="6">2.6.1.1</ecNumber>
    </submittedName>
</protein>
<dbReference type="InterPro" id="IPR015424">
    <property type="entry name" value="PyrdxlP-dep_Trfase"/>
</dbReference>
<organism evidence="6">
    <name type="scientific">hydrothermal vent metagenome</name>
    <dbReference type="NCBI Taxonomy" id="652676"/>
    <lineage>
        <taxon>unclassified sequences</taxon>
        <taxon>metagenomes</taxon>
        <taxon>ecological metagenomes</taxon>
    </lineage>
</organism>
<evidence type="ECO:0000313" key="6">
    <source>
        <dbReference type="EMBL" id="SFZ97345.1"/>
    </source>
</evidence>
<keyword evidence="4" id="KW-0663">Pyridoxal phosphate</keyword>
<evidence type="ECO:0000256" key="4">
    <source>
        <dbReference type="ARBA" id="ARBA00022898"/>
    </source>
</evidence>
<dbReference type="GO" id="GO:0030170">
    <property type="term" value="F:pyridoxal phosphate binding"/>
    <property type="evidence" value="ECO:0007669"/>
    <property type="project" value="InterPro"/>
</dbReference>
<dbReference type="PANTHER" id="PTHR42790:SF19">
    <property type="entry name" value="KYNURENINE_ALPHA-AMINOADIPATE AMINOTRANSFERASE, MITOCHONDRIAL"/>
    <property type="match status" value="1"/>
</dbReference>
<dbReference type="PANTHER" id="PTHR42790">
    <property type="entry name" value="AMINOTRANSFERASE"/>
    <property type="match status" value="1"/>
</dbReference>
<evidence type="ECO:0000256" key="1">
    <source>
        <dbReference type="ARBA" id="ARBA00001933"/>
    </source>
</evidence>
<dbReference type="InterPro" id="IPR015421">
    <property type="entry name" value="PyrdxlP-dep_Trfase_major"/>
</dbReference>
<keyword evidence="2 6" id="KW-0032">Aminotransferase</keyword>
<dbReference type="Gene3D" id="3.40.640.10">
    <property type="entry name" value="Type I PLP-dependent aspartate aminotransferase-like (Major domain)"/>
    <property type="match status" value="1"/>
</dbReference>
<gene>
    <name evidence="6" type="ORF">MNB_SV-5-274</name>
</gene>
<evidence type="ECO:0000256" key="2">
    <source>
        <dbReference type="ARBA" id="ARBA00022576"/>
    </source>
</evidence>
<reference evidence="6" key="1">
    <citation type="submission" date="2016-10" db="EMBL/GenBank/DDBJ databases">
        <authorList>
            <person name="de Groot N.N."/>
        </authorList>
    </citation>
    <scope>NUCLEOTIDE SEQUENCE</scope>
</reference>
<dbReference type="Gene3D" id="3.90.1150.10">
    <property type="entry name" value="Aspartate Aminotransferase, domain 1"/>
    <property type="match status" value="1"/>
</dbReference>
<dbReference type="InterPro" id="IPR050859">
    <property type="entry name" value="Class-I_PLP-dep_aminotransf"/>
</dbReference>
<name>A0A1W1EBD3_9ZZZZ</name>
<accession>A0A1W1EBD3</accession>
<evidence type="ECO:0000256" key="3">
    <source>
        <dbReference type="ARBA" id="ARBA00022679"/>
    </source>
</evidence>
<dbReference type="EC" id="2.6.1.1" evidence="6"/>
<dbReference type="SUPFAM" id="SSF53383">
    <property type="entry name" value="PLP-dependent transferases"/>
    <property type="match status" value="1"/>
</dbReference>
<dbReference type="GO" id="GO:1901605">
    <property type="term" value="P:alpha-amino acid metabolic process"/>
    <property type="evidence" value="ECO:0007669"/>
    <property type="project" value="TreeGrafter"/>
</dbReference>
<comment type="cofactor">
    <cofactor evidence="1">
        <name>pyridoxal 5'-phosphate</name>
        <dbReference type="ChEBI" id="CHEBI:597326"/>
    </cofactor>
</comment>
<dbReference type="Pfam" id="PF00155">
    <property type="entry name" value="Aminotran_1_2"/>
    <property type="match status" value="1"/>
</dbReference>
<dbReference type="GO" id="GO:0004069">
    <property type="term" value="F:L-aspartate:2-oxoglutarate aminotransferase activity"/>
    <property type="evidence" value="ECO:0007669"/>
    <property type="project" value="UniProtKB-EC"/>
</dbReference>
<dbReference type="CDD" id="cd00609">
    <property type="entry name" value="AAT_like"/>
    <property type="match status" value="1"/>
</dbReference>
<dbReference type="InterPro" id="IPR015422">
    <property type="entry name" value="PyrdxlP-dep_Trfase_small"/>
</dbReference>
<dbReference type="AlphaFoldDB" id="A0A1W1EBD3"/>
<dbReference type="EMBL" id="FPKX01000004">
    <property type="protein sequence ID" value="SFZ97345.1"/>
    <property type="molecule type" value="Genomic_DNA"/>
</dbReference>
<proteinExistence type="predicted"/>
<dbReference type="InterPro" id="IPR004839">
    <property type="entry name" value="Aminotransferase_I/II_large"/>
</dbReference>
<feature type="domain" description="Aminotransferase class I/classII large" evidence="5">
    <location>
        <begin position="31"/>
        <end position="361"/>
    </location>
</feature>
<evidence type="ECO:0000259" key="5">
    <source>
        <dbReference type="Pfam" id="PF00155"/>
    </source>
</evidence>
<sequence length="377" mass="43275">MKRSFIREILEHTNSETISFAGGLPDASLFPNKALRKSACRVLKQTNVLQYGTSTGYEPLKEKIAEMYTKDGFETTSDNILITSGSQQALDIISRFHSSKKITIESPSYLGAMNIFSLNNLMQDSVMMKKSGLDIKAFHDSFKSTKLAYLIPDFQNPTGITYSLKKREKIANIIQKHDGLIIEDSPYSKLYFKKEYKSISSMIPNHSYHLGSFSKTLAPALRIGWIRASKELIQPLVAYKEAMDLHTNGLVQSLLNDYLSNQNHYDMHMKLLRKKYNKKMQFFSKTLDKELPEFVYKKPKGGMFIYGEFLNINTSLLVQECLKKGVVFVPGIEFYTDNKNRNQIRFNFTNSSKKDVEIGLNIIRKVIEKRVKTKLYV</sequence>